<dbReference type="SFLD" id="SFLDG01605">
    <property type="entry name" value="Terpene_Cyclase_Like_1_N-term"/>
    <property type="match status" value="1"/>
</dbReference>
<comment type="cofactor">
    <cofactor evidence="1">
        <name>Mg(2+)</name>
        <dbReference type="ChEBI" id="CHEBI:18420"/>
    </cofactor>
</comment>
<dbReference type="SUPFAM" id="SSF48239">
    <property type="entry name" value="Terpenoid cyclases/Protein prenyltransferases"/>
    <property type="match status" value="2"/>
</dbReference>
<name>U3ML17_9FABA</name>
<organism evidence="5">
    <name type="scientific">Copaifera officinalis</name>
    <dbReference type="NCBI Taxonomy" id="327148"/>
    <lineage>
        <taxon>Eukaryota</taxon>
        <taxon>Viridiplantae</taxon>
        <taxon>Streptophyta</taxon>
        <taxon>Embryophyta</taxon>
        <taxon>Tracheophyta</taxon>
        <taxon>Spermatophyta</taxon>
        <taxon>Magnoliopsida</taxon>
        <taxon>eudicotyledons</taxon>
        <taxon>Gunneridae</taxon>
        <taxon>Pentapetalae</taxon>
        <taxon>rosids</taxon>
        <taxon>fabids</taxon>
        <taxon>Fabales</taxon>
        <taxon>Fabaceae</taxon>
        <taxon>Detarioideae</taxon>
        <taxon>Detarieae</taxon>
        <taxon>Copaifera</taxon>
    </lineage>
</organism>
<dbReference type="GO" id="GO:0009507">
    <property type="term" value="C:chloroplast"/>
    <property type="evidence" value="ECO:0007669"/>
    <property type="project" value="TreeGrafter"/>
</dbReference>
<dbReference type="GO" id="GO:0000287">
    <property type="term" value="F:magnesium ion binding"/>
    <property type="evidence" value="ECO:0007669"/>
    <property type="project" value="TreeGrafter"/>
</dbReference>
<evidence type="ECO:0000256" key="3">
    <source>
        <dbReference type="ARBA" id="ARBA00022842"/>
    </source>
</evidence>
<sequence>MNYEIQMRVDAVKAMWESIEDGWLNISAYDTAWVALVEDINGSGSPQFPSCLQWIVENQLPDGSWGDRAVFLSYDRLLSTLACVVALRHWNVHPEKSKRGIEFFKENLERLAKEDPANMSVGFEMIFPSLIEMARDLNIEVPDPNTHPILKQIYAMKNEKLKRIPMEVVHKMPTSLLFSLEAMPGLQWDKLLKLQSENGSFLSSPASTAFALMQTKDKNCLRYLNDVVQKFSGAVPNFYSIEFFEQSWAIDRLTRLGISRYFGEKIKESMNFFYKNWKNTGLGWNRYTCDVPDLDDTIMAFRLLRLHGYDISCDVLKHFETDGEFFCMVGQSSEAVTAMFNLFRASQVSFPGEKIMEDAKRFSCEFLTEKRAANQLGDKWVIAKDIAGEIGFSLDLPWYGILPRIETRFYLDQYGGANDVWIAKVLYRLLRVNNEIYLELGKLDYNNCQALHRTEWAAVQEWYSESGLDQFGLDRDRLLVLFFLASSSVFEPERARERLAWVKTSALMEAITSTYNHQRLRSAFVHEFTNATATSLRSSKVNERSPGLVNTLMKTLHDISLSTSTAHYGTLQKMWKKWLLRWESEGDDCEGGAELLANMININAGYFLSRKLQLNPEYQRLVQLTNQLCHRLQSLQNSKEPASSNNSNKTGLSDPEIESKMQELVQLVLLNSSNGIDSNIKKTFLALTKTFYYAAYCDSKTIDTHIAKVLFERVN</sequence>
<evidence type="ECO:0000313" key="5">
    <source>
        <dbReference type="EMBL" id="AGW18158.1"/>
    </source>
</evidence>
<evidence type="ECO:0000259" key="4">
    <source>
        <dbReference type="Pfam" id="PF01397"/>
    </source>
</evidence>
<dbReference type="AlphaFoldDB" id="U3ML17"/>
<dbReference type="PANTHER" id="PTHR31739">
    <property type="entry name" value="ENT-COPALYL DIPHOSPHATE SYNTHASE, CHLOROPLASTIC"/>
    <property type="match status" value="1"/>
</dbReference>
<evidence type="ECO:0000256" key="2">
    <source>
        <dbReference type="ARBA" id="ARBA00022723"/>
    </source>
</evidence>
<dbReference type="Pfam" id="PF01397">
    <property type="entry name" value="Terpene_synth"/>
    <property type="match status" value="1"/>
</dbReference>
<evidence type="ECO:0000256" key="1">
    <source>
        <dbReference type="ARBA" id="ARBA00001946"/>
    </source>
</evidence>
<dbReference type="InterPro" id="IPR008930">
    <property type="entry name" value="Terpenoid_cyclase/PrenylTrfase"/>
</dbReference>
<dbReference type="SFLD" id="SFLDG01014">
    <property type="entry name" value="Terpene_Cyclase_Like_1_N-term"/>
    <property type="match status" value="1"/>
</dbReference>
<protein>
    <submittedName>
        <fullName evidence="5">Terpene synthase 5</fullName>
    </submittedName>
</protein>
<dbReference type="GO" id="GO:0009686">
    <property type="term" value="P:gibberellin biosynthetic process"/>
    <property type="evidence" value="ECO:0007669"/>
    <property type="project" value="TreeGrafter"/>
</dbReference>
<dbReference type="InterPro" id="IPR008949">
    <property type="entry name" value="Isoprenoid_synthase_dom_sf"/>
</dbReference>
<dbReference type="InterPro" id="IPR050148">
    <property type="entry name" value="Terpene_synthase-like"/>
</dbReference>
<feature type="domain" description="Terpene synthase N-terminal" evidence="4">
    <location>
        <begin position="187"/>
        <end position="389"/>
    </location>
</feature>
<keyword evidence="2" id="KW-0479">Metal-binding</keyword>
<dbReference type="EMBL" id="KF218241">
    <property type="protein sequence ID" value="AGW18158.1"/>
    <property type="molecule type" value="mRNA"/>
</dbReference>
<dbReference type="InterPro" id="IPR001906">
    <property type="entry name" value="Terpene_synth_N"/>
</dbReference>
<dbReference type="FunFam" id="1.50.10.130:FF:000002">
    <property type="entry name" value="Ent-copalyl diphosphate synthase, chloroplastic"/>
    <property type="match status" value="1"/>
</dbReference>
<dbReference type="InterPro" id="IPR036965">
    <property type="entry name" value="Terpene_synth_N_sf"/>
</dbReference>
<dbReference type="GO" id="GO:0010333">
    <property type="term" value="F:terpene synthase activity"/>
    <property type="evidence" value="ECO:0007669"/>
    <property type="project" value="InterPro"/>
</dbReference>
<dbReference type="Gene3D" id="1.50.10.160">
    <property type="match status" value="1"/>
</dbReference>
<dbReference type="PANTHER" id="PTHR31739:SF4">
    <property type="entry name" value="ENT-COPALYL DIPHOSPHATE SYNTHASE, CHLOROPLASTIC"/>
    <property type="match status" value="1"/>
</dbReference>
<proteinExistence type="evidence at transcript level"/>
<dbReference type="Gene3D" id="1.50.10.130">
    <property type="entry name" value="Terpene synthase, N-terminal domain"/>
    <property type="match status" value="1"/>
</dbReference>
<gene>
    <name evidence="5" type="primary">TPS5</name>
</gene>
<dbReference type="Gene3D" id="1.10.600.10">
    <property type="entry name" value="Farnesyl Diphosphate Synthase"/>
    <property type="match status" value="1"/>
</dbReference>
<keyword evidence="3" id="KW-0460">Magnesium</keyword>
<accession>U3ML17</accession>
<reference evidence="5" key="1">
    <citation type="submission" date="2013-06" db="EMBL/GenBank/DDBJ databases">
        <title>De novo transcriptome mining of Copaifera officinalis and functional characterization of mono- and sesquiterpene synthases in Copaifera officinalis and Copaifera langsdorfii.</title>
        <authorList>
            <person name="Joyce B.L."/>
            <person name="Al-Ahmad H."/>
            <person name="Peng Y."/>
            <person name="Liu S."/>
            <person name="Ranjan P."/>
            <person name="John J.C."/>
            <person name="Sun X."/>
            <person name="Wong G.K."/>
            <person name="Chen F."/>
            <person name="Yuan J.S."/>
            <person name="Stewart C.N."/>
        </authorList>
    </citation>
    <scope>NUCLEOTIDE SEQUENCE</scope>
</reference>
<dbReference type="SUPFAM" id="SSF48576">
    <property type="entry name" value="Terpenoid synthases"/>
    <property type="match status" value="1"/>
</dbReference>